<dbReference type="InterPro" id="IPR012337">
    <property type="entry name" value="RNaseH-like_sf"/>
</dbReference>
<sequence length="179" mass="20138">MLLHKTSHLAKLIVRHWHLVTCHSGPRVITALITRNFWIMSVRVVIRQTIGSCTTCVQAIAQSPQPLMADLPAARVQVCQPITKVGIDYAGPLPMRECRLRKPREYKVYISVFICMATKAVHLELVLELSTDAFLAAFDRFAARRGLPQEIFSDCGTDFVARQNGYPCWSITQIQAPAF</sequence>
<accession>A0AAV0XDQ8</accession>
<evidence type="ECO:0008006" key="3">
    <source>
        <dbReference type="Google" id="ProtNLM"/>
    </source>
</evidence>
<organism evidence="1 2">
    <name type="scientific">Macrosiphum euphorbiae</name>
    <name type="common">potato aphid</name>
    <dbReference type="NCBI Taxonomy" id="13131"/>
    <lineage>
        <taxon>Eukaryota</taxon>
        <taxon>Metazoa</taxon>
        <taxon>Ecdysozoa</taxon>
        <taxon>Arthropoda</taxon>
        <taxon>Hexapoda</taxon>
        <taxon>Insecta</taxon>
        <taxon>Pterygota</taxon>
        <taxon>Neoptera</taxon>
        <taxon>Paraneoptera</taxon>
        <taxon>Hemiptera</taxon>
        <taxon>Sternorrhyncha</taxon>
        <taxon>Aphidomorpha</taxon>
        <taxon>Aphidoidea</taxon>
        <taxon>Aphididae</taxon>
        <taxon>Macrosiphini</taxon>
        <taxon>Macrosiphum</taxon>
    </lineage>
</organism>
<dbReference type="Gene3D" id="3.30.420.10">
    <property type="entry name" value="Ribonuclease H-like superfamily/Ribonuclease H"/>
    <property type="match status" value="1"/>
</dbReference>
<evidence type="ECO:0000313" key="1">
    <source>
        <dbReference type="EMBL" id="CAI6366490.1"/>
    </source>
</evidence>
<dbReference type="PANTHER" id="PTHR47331">
    <property type="entry name" value="PHD-TYPE DOMAIN-CONTAINING PROTEIN"/>
    <property type="match status" value="1"/>
</dbReference>
<keyword evidence="2" id="KW-1185">Reference proteome</keyword>
<comment type="caution">
    <text evidence="1">The sequence shown here is derived from an EMBL/GenBank/DDBJ whole genome shotgun (WGS) entry which is preliminary data.</text>
</comment>
<dbReference type="GO" id="GO:0003676">
    <property type="term" value="F:nucleic acid binding"/>
    <property type="evidence" value="ECO:0007669"/>
    <property type="project" value="InterPro"/>
</dbReference>
<dbReference type="SUPFAM" id="SSF53098">
    <property type="entry name" value="Ribonuclease H-like"/>
    <property type="match status" value="1"/>
</dbReference>
<evidence type="ECO:0000313" key="2">
    <source>
        <dbReference type="Proteomes" id="UP001160148"/>
    </source>
</evidence>
<protein>
    <recommendedName>
        <fullName evidence="3">Integrase catalytic domain-containing protein</fullName>
    </recommendedName>
</protein>
<dbReference type="EMBL" id="CARXXK010000004">
    <property type="protein sequence ID" value="CAI6366490.1"/>
    <property type="molecule type" value="Genomic_DNA"/>
</dbReference>
<gene>
    <name evidence="1" type="ORF">MEUPH1_LOCUS21071</name>
</gene>
<dbReference type="PANTHER" id="PTHR47331:SF1">
    <property type="entry name" value="GAG-LIKE PROTEIN"/>
    <property type="match status" value="1"/>
</dbReference>
<reference evidence="1 2" key="1">
    <citation type="submission" date="2023-01" db="EMBL/GenBank/DDBJ databases">
        <authorList>
            <person name="Whitehead M."/>
        </authorList>
    </citation>
    <scope>NUCLEOTIDE SEQUENCE [LARGE SCALE GENOMIC DNA]</scope>
</reference>
<name>A0AAV0XDQ8_9HEMI</name>
<proteinExistence type="predicted"/>
<dbReference type="Proteomes" id="UP001160148">
    <property type="component" value="Unassembled WGS sequence"/>
</dbReference>
<dbReference type="AlphaFoldDB" id="A0AAV0XDQ8"/>
<dbReference type="InterPro" id="IPR036397">
    <property type="entry name" value="RNaseH_sf"/>
</dbReference>